<protein>
    <recommendedName>
        <fullName evidence="2">Prolow-density lipoprotein receptor-related protein 1-like beta-propeller domain-containing protein</fullName>
    </recommendedName>
</protein>
<name>A0A919VLX1_9CLOT</name>
<sequence>MKKKHIPLPIIYNIIAAIAFFSHYVIYFKYLKVIPTVQAIEQTTNISKKQLKEYITLSPSSLTVPINKSKQAPSLLRLSQISLREMTASQVLSKTFYEPTLQGNMRNGGFITYNEPYIYFSTIIALEKQIYRVMSDGSTMMKKLNIPAGKMMCIINNTLYYITLNETLTKTSLTGEDTINIDDTCISYYIYKDIIYYLKPEKKCVFRIHINGQKLDPIQLKEDILYVSNLVVINDKIYLQTITQMNFKNTENNTNNWSSFLYSMNLDGTRLTKVLNDTILNFIVDNDYIYYSRSHITKGDTSSNNKVYLIQYNIKTCNKKTLFSYASTNTNCIPFNLDKNHIYFIANDVRNYENNDFFLKKYNLNTKTISNVSKDNLYPGQIFLVKDRIFLFPIYITDKNSYIFYTIKTDGSEGRFIR</sequence>
<evidence type="ECO:0000313" key="3">
    <source>
        <dbReference type="EMBL" id="GIM29013.1"/>
    </source>
</evidence>
<dbReference type="RefSeq" id="WP_212903729.1">
    <property type="nucleotide sequence ID" value="NZ_BOPZ01000012.1"/>
</dbReference>
<dbReference type="Pfam" id="PF16472">
    <property type="entry name" value="DUF5050"/>
    <property type="match status" value="1"/>
</dbReference>
<feature type="domain" description="Prolow-density lipoprotein receptor-related protein 1-like beta-propeller" evidence="2">
    <location>
        <begin position="102"/>
        <end position="392"/>
    </location>
</feature>
<evidence type="ECO:0000259" key="2">
    <source>
        <dbReference type="Pfam" id="PF16472"/>
    </source>
</evidence>
<dbReference type="Proteomes" id="UP000679179">
    <property type="component" value="Unassembled WGS sequence"/>
</dbReference>
<keyword evidence="4" id="KW-1185">Reference proteome</keyword>
<comment type="caution">
    <text evidence="3">The sequence shown here is derived from an EMBL/GenBank/DDBJ whole genome shotgun (WGS) entry which is preliminary data.</text>
</comment>
<gene>
    <name evidence="3" type="ORF">CPJCM30710_16790</name>
</gene>
<reference evidence="3" key="1">
    <citation type="submission" date="2021-03" db="EMBL/GenBank/DDBJ databases">
        <title>Taxonomic study of Clostridium polyendosporum from meadow-gley soil under rice.</title>
        <authorList>
            <person name="Kobayashi H."/>
            <person name="Tanizawa Y."/>
            <person name="Yagura M."/>
        </authorList>
    </citation>
    <scope>NUCLEOTIDE SEQUENCE</scope>
    <source>
        <strain evidence="3">JCM 30710</strain>
    </source>
</reference>
<keyword evidence="1" id="KW-1133">Transmembrane helix</keyword>
<dbReference type="InterPro" id="IPR032485">
    <property type="entry name" value="LRP1-like_beta_prop"/>
</dbReference>
<keyword evidence="1" id="KW-0472">Membrane</keyword>
<dbReference type="EMBL" id="BOPZ01000012">
    <property type="protein sequence ID" value="GIM29013.1"/>
    <property type="molecule type" value="Genomic_DNA"/>
</dbReference>
<keyword evidence="1" id="KW-0812">Transmembrane</keyword>
<evidence type="ECO:0000313" key="4">
    <source>
        <dbReference type="Proteomes" id="UP000679179"/>
    </source>
</evidence>
<dbReference type="SUPFAM" id="SSF82171">
    <property type="entry name" value="DPP6 N-terminal domain-like"/>
    <property type="match status" value="1"/>
</dbReference>
<dbReference type="AlphaFoldDB" id="A0A919VLX1"/>
<organism evidence="3 4">
    <name type="scientific">Clostridium polyendosporum</name>
    <dbReference type="NCBI Taxonomy" id="69208"/>
    <lineage>
        <taxon>Bacteria</taxon>
        <taxon>Bacillati</taxon>
        <taxon>Bacillota</taxon>
        <taxon>Clostridia</taxon>
        <taxon>Eubacteriales</taxon>
        <taxon>Clostridiaceae</taxon>
        <taxon>Clostridium</taxon>
    </lineage>
</organism>
<accession>A0A919VLX1</accession>
<proteinExistence type="predicted"/>
<feature type="transmembrane region" description="Helical" evidence="1">
    <location>
        <begin position="12"/>
        <end position="30"/>
    </location>
</feature>
<evidence type="ECO:0000256" key="1">
    <source>
        <dbReference type="SAM" id="Phobius"/>
    </source>
</evidence>